<dbReference type="EMBL" id="UYWY01005103">
    <property type="protein sequence ID" value="VDM29434.1"/>
    <property type="molecule type" value="Genomic_DNA"/>
</dbReference>
<organism evidence="3 4">
    <name type="scientific">Toxocara canis</name>
    <name type="common">Canine roundworm</name>
    <dbReference type="NCBI Taxonomy" id="6265"/>
    <lineage>
        <taxon>Eukaryota</taxon>
        <taxon>Metazoa</taxon>
        <taxon>Ecdysozoa</taxon>
        <taxon>Nematoda</taxon>
        <taxon>Chromadorea</taxon>
        <taxon>Rhabditida</taxon>
        <taxon>Spirurina</taxon>
        <taxon>Ascaridomorpha</taxon>
        <taxon>Ascaridoidea</taxon>
        <taxon>Toxocaridae</taxon>
        <taxon>Toxocara</taxon>
    </lineage>
</organism>
<keyword evidence="3" id="KW-1185">Reference proteome</keyword>
<accession>A0A183U5E8</accession>
<dbReference type="Gene3D" id="3.10.100.10">
    <property type="entry name" value="Mannose-Binding Protein A, subunit A"/>
    <property type="match status" value="1"/>
</dbReference>
<reference evidence="2 3" key="2">
    <citation type="submission" date="2018-11" db="EMBL/GenBank/DDBJ databases">
        <authorList>
            <consortium name="Pathogen Informatics"/>
        </authorList>
    </citation>
    <scope>NUCLEOTIDE SEQUENCE [LARGE SCALE GENOMIC DNA]</scope>
</reference>
<dbReference type="CDD" id="cd00037">
    <property type="entry name" value="CLECT"/>
    <property type="match status" value="1"/>
</dbReference>
<dbReference type="InterPro" id="IPR050111">
    <property type="entry name" value="C-type_lectin/snaclec_domain"/>
</dbReference>
<dbReference type="WBParaSite" id="TCNE_0000371801-mRNA-1">
    <property type="protein sequence ID" value="TCNE_0000371801-mRNA-1"/>
    <property type="gene ID" value="TCNE_0000371801"/>
</dbReference>
<dbReference type="PANTHER" id="PTHR22803">
    <property type="entry name" value="MANNOSE, PHOSPHOLIPASE, LECTIN RECEPTOR RELATED"/>
    <property type="match status" value="1"/>
</dbReference>
<feature type="domain" description="C-type lectin" evidence="1">
    <location>
        <begin position="1"/>
        <end position="78"/>
    </location>
</feature>
<name>A0A183U5E8_TOXCA</name>
<proteinExistence type="predicted"/>
<dbReference type="InterPro" id="IPR016187">
    <property type="entry name" value="CTDL_fold"/>
</dbReference>
<evidence type="ECO:0000313" key="4">
    <source>
        <dbReference type="WBParaSite" id="TCNE_0000371801-mRNA-1"/>
    </source>
</evidence>
<dbReference type="SUPFAM" id="SSF56436">
    <property type="entry name" value="C-type lectin-like"/>
    <property type="match status" value="1"/>
</dbReference>
<evidence type="ECO:0000259" key="1">
    <source>
        <dbReference type="PROSITE" id="PS50041"/>
    </source>
</evidence>
<dbReference type="InterPro" id="IPR016186">
    <property type="entry name" value="C-type_lectin-like/link_sf"/>
</dbReference>
<dbReference type="Proteomes" id="UP000050794">
    <property type="component" value="Unassembled WGS sequence"/>
</dbReference>
<reference evidence="4" key="1">
    <citation type="submission" date="2016-06" db="UniProtKB">
        <authorList>
            <consortium name="WormBaseParasite"/>
        </authorList>
    </citation>
    <scope>IDENTIFICATION</scope>
</reference>
<sequence>MSFITKGDLRSPPLATSSQYWLGARQQTPKDVWYWLDGSPFDYSNWARGEPNKFQNECAKICGYLCKKPSLRAAPCHKCLLPSAKLTKANLLL</sequence>
<protein>
    <submittedName>
        <fullName evidence="4">C-type lectin domain-containing protein</fullName>
    </submittedName>
</protein>
<dbReference type="AlphaFoldDB" id="A0A183U5E8"/>
<gene>
    <name evidence="2" type="ORF">TCNE_LOCUS3717</name>
</gene>
<evidence type="ECO:0000313" key="2">
    <source>
        <dbReference type="EMBL" id="VDM29434.1"/>
    </source>
</evidence>
<dbReference type="InterPro" id="IPR001304">
    <property type="entry name" value="C-type_lectin-like"/>
</dbReference>
<dbReference type="Pfam" id="PF00059">
    <property type="entry name" value="Lectin_C"/>
    <property type="match status" value="1"/>
</dbReference>
<evidence type="ECO:0000313" key="3">
    <source>
        <dbReference type="Proteomes" id="UP000050794"/>
    </source>
</evidence>
<dbReference type="PROSITE" id="PS50041">
    <property type="entry name" value="C_TYPE_LECTIN_2"/>
    <property type="match status" value="1"/>
</dbReference>